<reference evidence="1 2" key="1">
    <citation type="submission" date="2024-10" db="EMBL/GenBank/DDBJ databases">
        <authorList>
            <person name="Kim D."/>
        </authorList>
    </citation>
    <scope>NUCLEOTIDE SEQUENCE [LARGE SCALE GENOMIC DNA]</scope>
    <source>
        <strain evidence="1">Taebaek</strain>
    </source>
</reference>
<evidence type="ECO:0000313" key="2">
    <source>
        <dbReference type="Proteomes" id="UP001620645"/>
    </source>
</evidence>
<organism evidence="1 2">
    <name type="scientific">Heterodera schachtii</name>
    <name type="common">Sugarbeet cyst nematode worm</name>
    <name type="synonym">Tylenchus schachtii</name>
    <dbReference type="NCBI Taxonomy" id="97005"/>
    <lineage>
        <taxon>Eukaryota</taxon>
        <taxon>Metazoa</taxon>
        <taxon>Ecdysozoa</taxon>
        <taxon>Nematoda</taxon>
        <taxon>Chromadorea</taxon>
        <taxon>Rhabditida</taxon>
        <taxon>Tylenchina</taxon>
        <taxon>Tylenchomorpha</taxon>
        <taxon>Tylenchoidea</taxon>
        <taxon>Heteroderidae</taxon>
        <taxon>Heteroderinae</taxon>
        <taxon>Heterodera</taxon>
    </lineage>
</organism>
<dbReference type="AlphaFoldDB" id="A0ABD2J6Q9"/>
<name>A0ABD2J6Q9_HETSC</name>
<accession>A0ABD2J6Q9</accession>
<proteinExistence type="predicted"/>
<dbReference type="EMBL" id="JBICCN010000242">
    <property type="protein sequence ID" value="KAL3084093.1"/>
    <property type="molecule type" value="Genomic_DNA"/>
</dbReference>
<sequence>MGAPLADAKIGKTSDNTDQPISDIGNKMVLSLRIRKEAIMIRVVLSLKKFVIRLRAVELVSQPISKTNSSRNTERNILRIDRSATAKTLELKR</sequence>
<gene>
    <name evidence="1" type="ORF">niasHS_008732</name>
</gene>
<protein>
    <submittedName>
        <fullName evidence="1">Uncharacterized protein</fullName>
    </submittedName>
</protein>
<dbReference type="Proteomes" id="UP001620645">
    <property type="component" value="Unassembled WGS sequence"/>
</dbReference>
<keyword evidence="2" id="KW-1185">Reference proteome</keyword>
<evidence type="ECO:0000313" key="1">
    <source>
        <dbReference type="EMBL" id="KAL3084093.1"/>
    </source>
</evidence>
<comment type="caution">
    <text evidence="1">The sequence shown here is derived from an EMBL/GenBank/DDBJ whole genome shotgun (WGS) entry which is preliminary data.</text>
</comment>